<comment type="caution">
    <text evidence="5">The sequence shown here is derived from an EMBL/GenBank/DDBJ whole genome shotgun (WGS) entry which is preliminary data.</text>
</comment>
<evidence type="ECO:0000256" key="2">
    <source>
        <dbReference type="ARBA" id="ARBA00023125"/>
    </source>
</evidence>
<sequence length="176" mass="19007">AAEVAWARLAAGHREEAVETAGRLCTEGRTGPGVTVRATLVRARAATEAGDTGTARKLLARALLEARRDRLRRPFLDAGPGIRRLLDTPPLHGLAAGWLYGDGPGADSPPLLVEELSGREREVLGRLAQMMSTQEIAADLYVSVNTVKTHLKSIYRKLGVGRRGDAVRRARERGLL</sequence>
<dbReference type="PROSITE" id="PS50043">
    <property type="entry name" value="HTH_LUXR_2"/>
    <property type="match status" value="1"/>
</dbReference>
<keyword evidence="1" id="KW-0805">Transcription regulation</keyword>
<dbReference type="InterPro" id="IPR000792">
    <property type="entry name" value="Tscrpt_reg_LuxR_C"/>
</dbReference>
<dbReference type="EMBL" id="JBEPEK010000100">
    <property type="protein sequence ID" value="MER7181054.1"/>
    <property type="molecule type" value="Genomic_DNA"/>
</dbReference>
<feature type="domain" description="HTH luxR-type" evidence="4">
    <location>
        <begin position="109"/>
        <end position="174"/>
    </location>
</feature>
<accession>A0ABV1WWB5</accession>
<keyword evidence="2" id="KW-0238">DNA-binding</keyword>
<keyword evidence="3" id="KW-0804">Transcription</keyword>
<reference evidence="5 6" key="1">
    <citation type="submission" date="2024-06" db="EMBL/GenBank/DDBJ databases">
        <title>The Natural Products Discovery Center: Release of the First 8490 Sequenced Strains for Exploring Actinobacteria Biosynthetic Diversity.</title>
        <authorList>
            <person name="Kalkreuter E."/>
            <person name="Kautsar S.A."/>
            <person name="Yang D."/>
            <person name="Bader C.D."/>
            <person name="Teijaro C.N."/>
            <person name="Fluegel L."/>
            <person name="Davis C.M."/>
            <person name="Simpson J.R."/>
            <person name="Lauterbach L."/>
            <person name="Steele A.D."/>
            <person name="Gui C."/>
            <person name="Meng S."/>
            <person name="Li G."/>
            <person name="Viehrig K."/>
            <person name="Ye F."/>
            <person name="Su P."/>
            <person name="Kiefer A.F."/>
            <person name="Nichols A."/>
            <person name="Cepeda A.J."/>
            <person name="Yan W."/>
            <person name="Fan B."/>
            <person name="Jiang Y."/>
            <person name="Adhikari A."/>
            <person name="Zheng C.-J."/>
            <person name="Schuster L."/>
            <person name="Cowan T.M."/>
            <person name="Smanski M.J."/>
            <person name="Chevrette M.G."/>
            <person name="De Carvalho L.P.S."/>
            <person name="Shen B."/>
        </authorList>
    </citation>
    <scope>NUCLEOTIDE SEQUENCE [LARGE SCALE GENOMIC DNA]</scope>
    <source>
        <strain evidence="5 6">NPDC000234</strain>
    </source>
</reference>
<protein>
    <submittedName>
        <fullName evidence="5">Helix-turn-helix transcriptional regulator</fullName>
    </submittedName>
</protein>
<dbReference type="CDD" id="cd06170">
    <property type="entry name" value="LuxR_C_like"/>
    <property type="match status" value="1"/>
</dbReference>
<dbReference type="InterPro" id="IPR016032">
    <property type="entry name" value="Sig_transdc_resp-reg_C-effctor"/>
</dbReference>
<dbReference type="Gene3D" id="1.25.40.10">
    <property type="entry name" value="Tetratricopeptide repeat domain"/>
    <property type="match status" value="1"/>
</dbReference>
<dbReference type="InterPro" id="IPR036388">
    <property type="entry name" value="WH-like_DNA-bd_sf"/>
</dbReference>
<evidence type="ECO:0000259" key="4">
    <source>
        <dbReference type="PROSITE" id="PS50043"/>
    </source>
</evidence>
<keyword evidence="6" id="KW-1185">Reference proteome</keyword>
<organism evidence="5 6">
    <name type="scientific">Streptomyces hyaluromycini</name>
    <dbReference type="NCBI Taxonomy" id="1377993"/>
    <lineage>
        <taxon>Bacteria</taxon>
        <taxon>Bacillati</taxon>
        <taxon>Actinomycetota</taxon>
        <taxon>Actinomycetes</taxon>
        <taxon>Kitasatosporales</taxon>
        <taxon>Streptomycetaceae</taxon>
        <taxon>Streptomyces</taxon>
    </lineage>
</organism>
<dbReference type="RefSeq" id="WP_350781577.1">
    <property type="nucleotide sequence ID" value="NZ_JBEPEK010000100.1"/>
</dbReference>
<dbReference type="SUPFAM" id="SSF46894">
    <property type="entry name" value="C-terminal effector domain of the bipartite response regulators"/>
    <property type="match status" value="1"/>
</dbReference>
<evidence type="ECO:0000256" key="1">
    <source>
        <dbReference type="ARBA" id="ARBA00023015"/>
    </source>
</evidence>
<feature type="non-terminal residue" evidence="5">
    <location>
        <position position="1"/>
    </location>
</feature>
<dbReference type="PANTHER" id="PTHR44688">
    <property type="entry name" value="DNA-BINDING TRANSCRIPTIONAL ACTIVATOR DEVR_DOSR"/>
    <property type="match status" value="1"/>
</dbReference>
<dbReference type="InterPro" id="IPR011990">
    <property type="entry name" value="TPR-like_helical_dom_sf"/>
</dbReference>
<dbReference type="PANTHER" id="PTHR44688:SF16">
    <property type="entry name" value="DNA-BINDING TRANSCRIPTIONAL ACTIVATOR DEVR_DOSR"/>
    <property type="match status" value="1"/>
</dbReference>
<dbReference type="PRINTS" id="PR00038">
    <property type="entry name" value="HTHLUXR"/>
</dbReference>
<name>A0ABV1WWB5_9ACTN</name>
<gene>
    <name evidence="5" type="ORF">ABT404_16485</name>
</gene>
<evidence type="ECO:0000313" key="6">
    <source>
        <dbReference type="Proteomes" id="UP001474181"/>
    </source>
</evidence>
<dbReference type="Proteomes" id="UP001474181">
    <property type="component" value="Unassembled WGS sequence"/>
</dbReference>
<proteinExistence type="predicted"/>
<evidence type="ECO:0000313" key="5">
    <source>
        <dbReference type="EMBL" id="MER7181054.1"/>
    </source>
</evidence>
<dbReference type="Gene3D" id="1.10.10.10">
    <property type="entry name" value="Winged helix-like DNA-binding domain superfamily/Winged helix DNA-binding domain"/>
    <property type="match status" value="1"/>
</dbReference>
<dbReference type="SMART" id="SM00421">
    <property type="entry name" value="HTH_LUXR"/>
    <property type="match status" value="1"/>
</dbReference>
<dbReference type="Pfam" id="PF00196">
    <property type="entry name" value="GerE"/>
    <property type="match status" value="1"/>
</dbReference>
<evidence type="ECO:0000256" key="3">
    <source>
        <dbReference type="ARBA" id="ARBA00023163"/>
    </source>
</evidence>